<name>A0A6J7WTA5_9CAUD</name>
<reference evidence="1" key="1">
    <citation type="submission" date="2020-05" db="EMBL/GenBank/DDBJ databases">
        <authorList>
            <person name="Chiriac C."/>
            <person name="Salcher M."/>
            <person name="Ghai R."/>
            <person name="Kavagutti S V."/>
        </authorList>
    </citation>
    <scope>NUCLEOTIDE SEQUENCE</scope>
</reference>
<protein>
    <submittedName>
        <fullName evidence="1">Uncharacterized protein</fullName>
    </submittedName>
</protein>
<organism evidence="1">
    <name type="scientific">uncultured Caudovirales phage</name>
    <dbReference type="NCBI Taxonomy" id="2100421"/>
    <lineage>
        <taxon>Viruses</taxon>
        <taxon>Duplodnaviria</taxon>
        <taxon>Heunggongvirae</taxon>
        <taxon>Uroviricota</taxon>
        <taxon>Caudoviricetes</taxon>
        <taxon>Peduoviridae</taxon>
        <taxon>Maltschvirus</taxon>
        <taxon>Maltschvirus maltsch</taxon>
    </lineage>
</organism>
<proteinExistence type="predicted"/>
<accession>A0A6J7WTA5</accession>
<dbReference type="EMBL" id="LR798279">
    <property type="protein sequence ID" value="CAB5220035.1"/>
    <property type="molecule type" value="Genomic_DNA"/>
</dbReference>
<gene>
    <name evidence="1" type="ORF">UFOVP231_40</name>
</gene>
<evidence type="ECO:0000313" key="1">
    <source>
        <dbReference type="EMBL" id="CAB5220035.1"/>
    </source>
</evidence>
<sequence>MPLKKGKSKAVVGSNISELVHSGRPQKQAIAIALSEARKHRAFGGHTPKFMASPPPKGGDVKPHVGPIHSAVAGRTDHLPMHVPSGAYVIPADIISAMGEGNTMAGFKIMNEISRQYGGIPQKYAAGGVPGEKVPIVAAGGEYVIPPEVVAAIGGGDMNIGHTELDDFVKKMRAKTVKTLQGLPGPKKN</sequence>